<dbReference type="AlphaFoldDB" id="A0A520M940"/>
<proteinExistence type="predicted"/>
<feature type="transmembrane region" description="Helical" evidence="1">
    <location>
        <begin position="9"/>
        <end position="27"/>
    </location>
</feature>
<dbReference type="EMBL" id="SHBM01000024">
    <property type="protein sequence ID" value="RZO17735.1"/>
    <property type="molecule type" value="Genomic_DNA"/>
</dbReference>
<keyword evidence="1" id="KW-0812">Transmembrane</keyword>
<reference evidence="2 3" key="1">
    <citation type="submission" date="2019-02" db="EMBL/GenBank/DDBJ databases">
        <title>Prokaryotic population dynamics and viral predation in marine succession experiment using metagenomics: the confinement effect.</title>
        <authorList>
            <person name="Haro-Moreno J.M."/>
            <person name="Rodriguez-Valera F."/>
            <person name="Lopez-Perez M."/>
        </authorList>
    </citation>
    <scope>NUCLEOTIDE SEQUENCE [LARGE SCALE GENOMIC DNA]</scope>
    <source>
        <strain evidence="2">MED-G167</strain>
    </source>
</reference>
<keyword evidence="1" id="KW-0472">Membrane</keyword>
<dbReference type="Proteomes" id="UP000318359">
    <property type="component" value="Unassembled WGS sequence"/>
</dbReference>
<feature type="transmembrane region" description="Helical" evidence="1">
    <location>
        <begin position="33"/>
        <end position="52"/>
    </location>
</feature>
<accession>A0A520M940</accession>
<evidence type="ECO:0000313" key="3">
    <source>
        <dbReference type="Proteomes" id="UP000318359"/>
    </source>
</evidence>
<evidence type="ECO:0000256" key="1">
    <source>
        <dbReference type="SAM" id="Phobius"/>
    </source>
</evidence>
<gene>
    <name evidence="2" type="ORF">EVB00_01990</name>
</gene>
<protein>
    <submittedName>
        <fullName evidence="2">Uncharacterized protein</fullName>
    </submittedName>
</protein>
<organism evidence="2 3">
    <name type="scientific">SAR86 cluster bacterium</name>
    <dbReference type="NCBI Taxonomy" id="2030880"/>
    <lineage>
        <taxon>Bacteria</taxon>
        <taxon>Pseudomonadati</taxon>
        <taxon>Pseudomonadota</taxon>
        <taxon>Gammaproteobacteria</taxon>
        <taxon>SAR86 cluster</taxon>
    </lineage>
</organism>
<sequence length="66" mass="7530">MKLLSKESIIFYSLLGAFVGFVLAPFIRSLMDLSFVAEILITTSIILPIYYFTKKLYIAIRTNFSS</sequence>
<keyword evidence="1" id="KW-1133">Transmembrane helix</keyword>
<name>A0A520M940_9GAMM</name>
<evidence type="ECO:0000313" key="2">
    <source>
        <dbReference type="EMBL" id="RZO17735.1"/>
    </source>
</evidence>
<comment type="caution">
    <text evidence="2">The sequence shown here is derived from an EMBL/GenBank/DDBJ whole genome shotgun (WGS) entry which is preliminary data.</text>
</comment>